<feature type="domain" description="C2H2-type" evidence="9">
    <location>
        <begin position="32"/>
        <end position="59"/>
    </location>
</feature>
<feature type="non-terminal residue" evidence="10">
    <location>
        <position position="1"/>
    </location>
</feature>
<dbReference type="PANTHER" id="PTHR23226:SF416">
    <property type="entry name" value="FI01424P"/>
    <property type="match status" value="1"/>
</dbReference>
<dbReference type="EMBL" id="WBNO01021549">
    <property type="protein sequence ID" value="NXQ18261.1"/>
    <property type="molecule type" value="Genomic_DNA"/>
</dbReference>
<evidence type="ECO:0000256" key="1">
    <source>
        <dbReference type="ARBA" id="ARBA00004123"/>
    </source>
</evidence>
<feature type="non-terminal residue" evidence="10">
    <location>
        <position position="84"/>
    </location>
</feature>
<organism evidence="10 11">
    <name type="scientific">Peucedramus taeniatus</name>
    <name type="common">Olive warbler</name>
    <dbReference type="NCBI Taxonomy" id="135441"/>
    <lineage>
        <taxon>Eukaryota</taxon>
        <taxon>Metazoa</taxon>
        <taxon>Chordata</taxon>
        <taxon>Craniata</taxon>
        <taxon>Vertebrata</taxon>
        <taxon>Euteleostomi</taxon>
        <taxon>Archelosauria</taxon>
        <taxon>Archosauria</taxon>
        <taxon>Dinosauria</taxon>
        <taxon>Saurischia</taxon>
        <taxon>Theropoda</taxon>
        <taxon>Coelurosauria</taxon>
        <taxon>Aves</taxon>
        <taxon>Neognathae</taxon>
        <taxon>Neoaves</taxon>
        <taxon>Telluraves</taxon>
        <taxon>Australaves</taxon>
        <taxon>Passeriformes</taxon>
        <taxon>Passeroidea</taxon>
        <taxon>Fringillidae</taxon>
        <taxon>Peucedraminae</taxon>
        <taxon>Peucedramus</taxon>
    </lineage>
</organism>
<dbReference type="AlphaFoldDB" id="A0A852FRI2"/>
<feature type="compositionally biased region" description="Gly residues" evidence="8">
    <location>
        <begin position="1"/>
        <end position="10"/>
    </location>
</feature>
<dbReference type="SUPFAM" id="SSF57667">
    <property type="entry name" value="beta-beta-alpha zinc fingers"/>
    <property type="match status" value="1"/>
</dbReference>
<comment type="caution">
    <text evidence="10">The sequence shown here is derived from an EMBL/GenBank/DDBJ whole genome shotgun (WGS) entry which is preliminary data.</text>
</comment>
<evidence type="ECO:0000259" key="9">
    <source>
        <dbReference type="PROSITE" id="PS50157"/>
    </source>
</evidence>
<evidence type="ECO:0000313" key="11">
    <source>
        <dbReference type="Proteomes" id="UP000629713"/>
    </source>
</evidence>
<dbReference type="FunFam" id="3.30.160.60:FF:000034">
    <property type="entry name" value="zinc finger protein 25"/>
    <property type="match status" value="1"/>
</dbReference>
<comment type="subcellular location">
    <subcellularLocation>
        <location evidence="1">Nucleus</location>
    </subcellularLocation>
</comment>
<evidence type="ECO:0000256" key="7">
    <source>
        <dbReference type="PROSITE-ProRule" id="PRU00042"/>
    </source>
</evidence>
<name>A0A852FRI2_PEUTA</name>
<dbReference type="InterPro" id="IPR013087">
    <property type="entry name" value="Znf_C2H2_type"/>
</dbReference>
<dbReference type="Gene3D" id="3.30.160.60">
    <property type="entry name" value="Classic Zinc Finger"/>
    <property type="match status" value="2"/>
</dbReference>
<proteinExistence type="predicted"/>
<sequence length="84" mass="9769">ERPTLGGEGGQRSSWSSELGVQEQHQSSEKPYKCFERGRSFSWGSHLNRHQTIHTGERPCVPQVWGFRKEFRESSDLIAHHRIH</sequence>
<keyword evidence="6" id="KW-0539">Nucleus</keyword>
<keyword evidence="3" id="KW-0677">Repeat</keyword>
<keyword evidence="11" id="KW-1185">Reference proteome</keyword>
<evidence type="ECO:0000256" key="3">
    <source>
        <dbReference type="ARBA" id="ARBA00022737"/>
    </source>
</evidence>
<dbReference type="GO" id="GO:0000981">
    <property type="term" value="F:DNA-binding transcription factor activity, RNA polymerase II-specific"/>
    <property type="evidence" value="ECO:0007669"/>
    <property type="project" value="TreeGrafter"/>
</dbReference>
<dbReference type="GO" id="GO:0008270">
    <property type="term" value="F:zinc ion binding"/>
    <property type="evidence" value="ECO:0007669"/>
    <property type="project" value="UniProtKB-KW"/>
</dbReference>
<dbReference type="PROSITE" id="PS50157">
    <property type="entry name" value="ZINC_FINGER_C2H2_2"/>
    <property type="match status" value="1"/>
</dbReference>
<keyword evidence="2" id="KW-0479">Metal-binding</keyword>
<evidence type="ECO:0000256" key="2">
    <source>
        <dbReference type="ARBA" id="ARBA00022723"/>
    </source>
</evidence>
<keyword evidence="4 7" id="KW-0863">Zinc-finger</keyword>
<dbReference type="GO" id="GO:0000978">
    <property type="term" value="F:RNA polymerase II cis-regulatory region sequence-specific DNA binding"/>
    <property type="evidence" value="ECO:0007669"/>
    <property type="project" value="TreeGrafter"/>
</dbReference>
<evidence type="ECO:0000313" key="10">
    <source>
        <dbReference type="EMBL" id="NXQ18261.1"/>
    </source>
</evidence>
<protein>
    <submittedName>
        <fullName evidence="10">ZN836 protein</fullName>
    </submittedName>
</protein>
<dbReference type="Proteomes" id="UP000629713">
    <property type="component" value="Unassembled WGS sequence"/>
</dbReference>
<reference evidence="10" key="1">
    <citation type="submission" date="2019-09" db="EMBL/GenBank/DDBJ databases">
        <title>Bird 10,000 Genomes (B10K) Project - Family phase.</title>
        <authorList>
            <person name="Zhang G."/>
        </authorList>
    </citation>
    <scope>NUCLEOTIDE SEQUENCE</scope>
    <source>
        <strain evidence="10">B10K-DU-002-52</strain>
        <tissue evidence="10">Muscle</tissue>
    </source>
</reference>
<evidence type="ECO:0000256" key="8">
    <source>
        <dbReference type="SAM" id="MobiDB-lite"/>
    </source>
</evidence>
<keyword evidence="5" id="KW-0862">Zinc</keyword>
<dbReference type="GO" id="GO:0005634">
    <property type="term" value="C:nucleus"/>
    <property type="evidence" value="ECO:0007669"/>
    <property type="project" value="UniProtKB-SubCell"/>
</dbReference>
<feature type="compositionally biased region" description="Polar residues" evidence="8">
    <location>
        <begin position="11"/>
        <end position="25"/>
    </location>
</feature>
<dbReference type="PANTHER" id="PTHR23226">
    <property type="entry name" value="ZINC FINGER AND SCAN DOMAIN-CONTAINING"/>
    <property type="match status" value="1"/>
</dbReference>
<gene>
    <name evidence="10" type="primary">Znf836</name>
    <name evidence="10" type="ORF">PEUTAE_R00016</name>
</gene>
<evidence type="ECO:0000256" key="5">
    <source>
        <dbReference type="ARBA" id="ARBA00022833"/>
    </source>
</evidence>
<evidence type="ECO:0000256" key="6">
    <source>
        <dbReference type="ARBA" id="ARBA00023242"/>
    </source>
</evidence>
<dbReference type="InterPro" id="IPR036236">
    <property type="entry name" value="Znf_C2H2_sf"/>
</dbReference>
<accession>A0A852FRI2</accession>
<feature type="region of interest" description="Disordered" evidence="8">
    <location>
        <begin position="1"/>
        <end position="30"/>
    </location>
</feature>
<evidence type="ECO:0000256" key="4">
    <source>
        <dbReference type="ARBA" id="ARBA00022771"/>
    </source>
</evidence>